<dbReference type="PROSITE" id="PS00678">
    <property type="entry name" value="WD_REPEATS_1"/>
    <property type="match status" value="1"/>
</dbReference>
<dbReference type="PANTHER" id="PTHR13743:SF112">
    <property type="entry name" value="BEACH DOMAIN-CONTAINING PROTEIN"/>
    <property type="match status" value="1"/>
</dbReference>
<dbReference type="InterPro" id="IPR036372">
    <property type="entry name" value="BEACH_dom_sf"/>
</dbReference>
<dbReference type="InterPro" id="IPR000409">
    <property type="entry name" value="BEACH_dom"/>
</dbReference>
<dbReference type="PROSITE" id="PS50197">
    <property type="entry name" value="BEACH"/>
    <property type="match status" value="1"/>
</dbReference>
<dbReference type="FunFam" id="1.10.1540.10:FF:000001">
    <property type="entry name" value="neurobeachin isoform X1"/>
    <property type="match status" value="1"/>
</dbReference>
<keyword evidence="2" id="KW-0677">Repeat</keyword>
<comment type="caution">
    <text evidence="6">The sequence shown here is derived from an EMBL/GenBank/DDBJ whole genome shotgun (WGS) entry which is preliminary data.</text>
</comment>
<protein>
    <recommendedName>
        <fullName evidence="5">BEACH domain-containing protein</fullName>
    </recommendedName>
</protein>
<dbReference type="InterPro" id="IPR001680">
    <property type="entry name" value="WD40_rpt"/>
</dbReference>
<evidence type="ECO:0000256" key="4">
    <source>
        <dbReference type="SAM" id="MobiDB-lite"/>
    </source>
</evidence>
<dbReference type="PANTHER" id="PTHR13743">
    <property type="entry name" value="BEIGE/BEACH-RELATED"/>
    <property type="match status" value="1"/>
</dbReference>
<dbReference type="InterPro" id="IPR050865">
    <property type="entry name" value="BEACH_Domain"/>
</dbReference>
<feature type="compositionally biased region" description="Low complexity" evidence="4">
    <location>
        <begin position="1393"/>
        <end position="1402"/>
    </location>
</feature>
<feature type="repeat" description="WD" evidence="3">
    <location>
        <begin position="2429"/>
        <end position="2470"/>
    </location>
</feature>
<dbReference type="Gene3D" id="2.130.10.10">
    <property type="entry name" value="YVTN repeat-like/Quinoprotein amine dehydrogenase"/>
    <property type="match status" value="1"/>
</dbReference>
<dbReference type="InterPro" id="IPR031570">
    <property type="entry name" value="NBEA/BDCP_DUF4704"/>
</dbReference>
<reference evidence="6 7" key="1">
    <citation type="submission" date="2018-04" db="EMBL/GenBank/DDBJ databases">
        <title>The genome of golden apple snail Pomacea canaliculata provides insight into stress tolerance and invasive adaptation.</title>
        <authorList>
            <person name="Liu C."/>
            <person name="Liu B."/>
            <person name="Ren Y."/>
            <person name="Zhang Y."/>
            <person name="Wang H."/>
            <person name="Li S."/>
            <person name="Jiang F."/>
            <person name="Yin L."/>
            <person name="Zhang G."/>
            <person name="Qian W."/>
            <person name="Fan W."/>
        </authorList>
    </citation>
    <scope>NUCLEOTIDE SEQUENCE [LARGE SCALE GENOMIC DNA]</scope>
    <source>
        <strain evidence="6">SZHN2017</strain>
        <tissue evidence="6">Muscle</tissue>
    </source>
</reference>
<dbReference type="InterPro" id="IPR019775">
    <property type="entry name" value="WD40_repeat_CS"/>
</dbReference>
<dbReference type="InterPro" id="IPR046852">
    <property type="entry name" value="Neurobeachin_a-sol"/>
</dbReference>
<dbReference type="STRING" id="400727.A0A2T7PZJ1"/>
<evidence type="ECO:0000313" key="6">
    <source>
        <dbReference type="EMBL" id="PVD38846.1"/>
    </source>
</evidence>
<dbReference type="Pfam" id="PF20425">
    <property type="entry name" value="Neurobeachin"/>
    <property type="match status" value="1"/>
</dbReference>
<dbReference type="Pfam" id="PF20426">
    <property type="entry name" value="NBCH_WD40"/>
    <property type="match status" value="1"/>
</dbReference>
<dbReference type="Pfam" id="PF15787">
    <property type="entry name" value="DUF4704"/>
    <property type="match status" value="1"/>
</dbReference>
<evidence type="ECO:0000313" key="7">
    <source>
        <dbReference type="Proteomes" id="UP000245119"/>
    </source>
</evidence>
<feature type="domain" description="BEACH" evidence="5">
    <location>
        <begin position="1934"/>
        <end position="2226"/>
    </location>
</feature>
<dbReference type="SUPFAM" id="SSF49899">
    <property type="entry name" value="Concanavalin A-like lectins/glucanases"/>
    <property type="match status" value="1"/>
</dbReference>
<keyword evidence="1 3" id="KW-0853">WD repeat</keyword>
<dbReference type="SUPFAM" id="SSF50978">
    <property type="entry name" value="WD40 repeat-like"/>
    <property type="match status" value="1"/>
</dbReference>
<dbReference type="Pfam" id="PF02138">
    <property type="entry name" value="Beach"/>
    <property type="match status" value="1"/>
</dbReference>
<dbReference type="GO" id="GO:0008104">
    <property type="term" value="P:intracellular protein localization"/>
    <property type="evidence" value="ECO:0007669"/>
    <property type="project" value="TreeGrafter"/>
</dbReference>
<dbReference type="OrthoDB" id="26681at2759"/>
<dbReference type="GO" id="GO:0016020">
    <property type="term" value="C:membrane"/>
    <property type="evidence" value="ECO:0007669"/>
    <property type="project" value="TreeGrafter"/>
</dbReference>
<dbReference type="GO" id="GO:0019901">
    <property type="term" value="F:protein kinase binding"/>
    <property type="evidence" value="ECO:0007669"/>
    <property type="project" value="TreeGrafter"/>
</dbReference>
<dbReference type="InterPro" id="IPR015943">
    <property type="entry name" value="WD40/YVTN_repeat-like_dom_sf"/>
</dbReference>
<dbReference type="InterPro" id="IPR046851">
    <property type="entry name" value="NBCH_WD40"/>
</dbReference>
<evidence type="ECO:0000259" key="5">
    <source>
        <dbReference type="PROSITE" id="PS50197"/>
    </source>
</evidence>
<dbReference type="Pfam" id="PF16057">
    <property type="entry name" value="DUF4800"/>
    <property type="match status" value="1"/>
</dbReference>
<evidence type="ECO:0000256" key="1">
    <source>
        <dbReference type="ARBA" id="ARBA00022574"/>
    </source>
</evidence>
<gene>
    <name evidence="6" type="ORF">C0Q70_01470</name>
</gene>
<dbReference type="CDD" id="cd06071">
    <property type="entry name" value="Beach"/>
    <property type="match status" value="1"/>
</dbReference>
<dbReference type="SUPFAM" id="SSF81837">
    <property type="entry name" value="BEACH domain"/>
    <property type="match status" value="1"/>
</dbReference>
<organism evidence="6 7">
    <name type="scientific">Pomacea canaliculata</name>
    <name type="common">Golden apple snail</name>
    <dbReference type="NCBI Taxonomy" id="400727"/>
    <lineage>
        <taxon>Eukaryota</taxon>
        <taxon>Metazoa</taxon>
        <taxon>Spiralia</taxon>
        <taxon>Lophotrochozoa</taxon>
        <taxon>Mollusca</taxon>
        <taxon>Gastropoda</taxon>
        <taxon>Caenogastropoda</taxon>
        <taxon>Architaenioglossa</taxon>
        <taxon>Ampullarioidea</taxon>
        <taxon>Ampullariidae</taxon>
        <taxon>Pomacea</taxon>
    </lineage>
</organism>
<evidence type="ECO:0000256" key="2">
    <source>
        <dbReference type="ARBA" id="ARBA00022737"/>
    </source>
</evidence>
<dbReference type="Proteomes" id="UP000245119">
    <property type="component" value="Linkage Group LG1"/>
</dbReference>
<dbReference type="PROSITE" id="PS50082">
    <property type="entry name" value="WD_REPEATS_2"/>
    <property type="match status" value="2"/>
</dbReference>
<name>A0A2T7PZJ1_POMCA</name>
<dbReference type="InterPro" id="IPR013320">
    <property type="entry name" value="ConA-like_dom_sf"/>
</dbReference>
<feature type="repeat" description="WD" evidence="3">
    <location>
        <begin position="2378"/>
        <end position="2412"/>
    </location>
</feature>
<dbReference type="SMART" id="SM00320">
    <property type="entry name" value="WD40"/>
    <property type="match status" value="4"/>
</dbReference>
<evidence type="ECO:0000256" key="3">
    <source>
        <dbReference type="PROSITE-ProRule" id="PRU00221"/>
    </source>
</evidence>
<feature type="region of interest" description="Disordered" evidence="4">
    <location>
        <begin position="1383"/>
        <end position="1404"/>
    </location>
</feature>
<dbReference type="InterPro" id="IPR036322">
    <property type="entry name" value="WD40_repeat_dom_sf"/>
</dbReference>
<keyword evidence="7" id="KW-1185">Reference proteome</keyword>
<sequence>MEGLNTGDKLFQLWMMYVAKHDIGKLKQFIQLFIENYKEFIDCDFRHLSEGFSEEGPHLTRLPDGILEALNGQLSNCSDKIAISQCFAGSGAGENGDTGSEDNIQLVLLAEKILQCLIVLCRNHDNVHLVASCEFVSYLVAIATPVVEQLCIPSSGSWSRADDYYVSFLKHALHLFECLYDPYFVWRKRLQGWNVDKTRQRFRPANLHNEVVPFFHECFQKTGLSSDIQLRLLHVFGAIMCGSQASGEKKIGPSNISMLHTNARKAVTPATLDVLLKVLSNETVKGPTNSQRQELAALKDIALKCTVRMVHVIHECSPDQRQIEVNEVMHGYMQVLLALDLELSAEVDTNMQLTMINMINEMVACNDKSSLQVLLVSGGTFNSFVSLLQKTTLTGVDAQKLAMAVVRVMQAVLSGSGNAKALFREKVSYQWFIEALKSLGQPSTELLKTLLDLVVEDTYESGNKMQVCNTEAAIMLLRWLPDIQSRELQVWLAEQLASLCCQGHRSRMSCCSSGMISHIIMVLGRQKQIDHKAVGHLISLVESLGALSMPAKELKQLISLFRLDEEGKQMPYTTRLMRAISTMARREGKEMALNFFDLQKPADGISLPAIRKWSGPGFSFHAWICLDVEIDLRSHNLYEYQTFRRQLYTFNDGFNNGLEAFITPNYDLVVAVYNKKEYCTLTVTDTRLHDGLWHSVGVVHIAARRPFSQSQVQVYIDGRQKAIAPFKFPNLSEHFSTCRIGSPGPHYSTDVQTETYGDLPGDLRRSPFKRIFGGQAKTVTPAPAVGVTLLSAGSQDDYWGPPITLHGRVSAVCVFSDVVQPAQFLALNSSGPNDITVFKDDSDLADLQTKLVARYSAKACKDHVCADLSPYQNHGQFSGEKCVAWDIKDTINCIGGVQVLFPLLEHVDPEAPIPTPAATPVSTSNSIHNLTEYGNEWVVVASSSYADSKLEQNQVAAFLTLLRHLLQTKPVNQDTFIRTQGAATIGALLQKVSPELIDVNVLMAVQLLTEASVATNKILTHHLYQYILFDFRVWSKSAFPVRIGHIQYLSTIIKDDRKTFRKKYGVQYFLDIIREYYSSTDDSGLSEEDSKTIRVSLFNLIKYYIIRDITADELGQLLGFLLAVKTQDLVLEGLDLLLSLLECRDRRYDQLYLLLFEPEQAETLYKLLTYHGYPIIFYEKVVKVLWLMLKSDRAYDRSKQRLRLSDVGHGGLVSMMGGYDISVPMIKRFVEQVSYGDSPQSYNSILAVLSLIHGSGLDIKLEASRQLLNILVSKPAAAKHFAKQLAWQDIFIRLLISGPLEEDMAKANSANHACATDHSESMNDSSMSIMFKEEQLQTVSTPNPIHPCRPHLLNLSNIEDSFLDPPPLQTPSTPMFMQQQLNELNVSEEERSQSASRSSSASIEDLSAIGQRASNNRLQSLSSSQSFSEGLIPTSESIGDISAFGDIDSRRASSVLPTENFRETLDQLGFHGSYKRDAMEQTEELCQNMLIILLSTLWKGLDGSDKATWRERGQVFVCLEKVSGTHRLVRPCLEIKRRLLEMMLHSCTSDIRDSAQPLATHTENAIELVRMVWSFITKEATFFSYAFSERLLEDLMSLLDVLGVWDTEAGHGWTEMIHLGFSILLAFSSQPNLELCAAATAKLHSLVQTKLISSSAEASFILGSLHDMIMKTVKENGDNYAFLMPVLKALMDKAHALLTIEHLLPNLPQTTRSPTFFDDFHTYCKTEEWNNFMLNYIRPQYDHFVESHFGHTSISMESYWNECREQVELAFHRRNREIGESKLKLQSQVFDAVAAKVSHENRRFQNLLTQQKNQHLSSLRQWHAVKAFFASDRGSWKEGQTEEFHWKLSNQENFSRMKVKLIPNYNFDPHLDASRLRDNMGEPSEGDAIEAEKIRVSKEALVSRENIADDALGDEEWSVISASSAASEEYTGKEKLVISEDVELVTLKWVQREISNFDYLMQLNTIAGRTYNDLSQYPVFPWILRDYTSEVLDLDDPKVFRNLCKPMGVVNPKNEEEVREKYDTFEDPTGTIEKFHYGTHYSNAAGVMHYMVRMEPFTTLHIQLQSGKFDVADRQFHSVPGSWSSLMENPNDVKELIPEFFYLPEFLVNSDGFDLGKLQITKDPVSDVILPKWAKTAEEFIYKHRQALESDFVSNNLNHWIDLIFGYKQKGLAAEEALNVFYYVTYEGAVDLDAIQDPKERASLEGMINNFGQTPTQLLKEPHPKRMSFEEAVARSNKMGRPMSIFNFLSDLKPFFVEVSSPVDPVVFVNVPRNQTRSILQKGMPDSMITVTEDGIIGVHGWLPFDKNIINYYTFEKDATVLSQKSKKRIGGPFAPGLKMEPKLFAVTHDARLLLSGGYWDNSLQVYRLDKAMTVNHIVRHIDIVTCLALDHCGRHLITGSRDTTCMVWEIQHQHGFSSNIDARSVITLYGHDKEVTAVHISVELDLAVSASKDGTVIVHTVRKGHYMRTLQPSCDPSSILDIPLLVVSDVGQIILYCVETNTLGKIEKHVLHEYSINGKFLCSRRVVAGVGHMVISGDHLVLGDTDGQLTIFHLFALKPLAALQLLVPIQCLTITNGNSHILVGLHDGKLIIVGVKGKIESS</sequence>
<dbReference type="Gene3D" id="1.10.1540.10">
    <property type="entry name" value="BEACH domain"/>
    <property type="match status" value="1"/>
</dbReference>
<dbReference type="SMART" id="SM01026">
    <property type="entry name" value="Beach"/>
    <property type="match status" value="1"/>
</dbReference>
<dbReference type="GO" id="GO:0005829">
    <property type="term" value="C:cytosol"/>
    <property type="evidence" value="ECO:0007669"/>
    <property type="project" value="TreeGrafter"/>
</dbReference>
<proteinExistence type="predicted"/>
<dbReference type="EMBL" id="PZQS01000001">
    <property type="protein sequence ID" value="PVD38846.1"/>
    <property type="molecule type" value="Genomic_DNA"/>
</dbReference>
<accession>A0A2T7PZJ1</accession>